<accession>A0A0E0LUU6</accession>
<evidence type="ECO:0000259" key="5">
    <source>
        <dbReference type="Pfam" id="PF17207"/>
    </source>
</evidence>
<dbReference type="GO" id="GO:0000727">
    <property type="term" value="P:double-strand break repair via break-induced replication"/>
    <property type="evidence" value="ECO:0007669"/>
    <property type="project" value="TreeGrafter"/>
</dbReference>
<dbReference type="STRING" id="4537.A0A0E0LUU6"/>
<dbReference type="Proteomes" id="UP000026962">
    <property type="component" value="Chromosome 8"/>
</dbReference>
<comment type="catalytic activity">
    <reaction evidence="3">
        <text>ATP + H2O = ADP + phosphate + H(+)</text>
        <dbReference type="Rhea" id="RHEA:13065"/>
        <dbReference type="ChEBI" id="CHEBI:15377"/>
        <dbReference type="ChEBI" id="CHEBI:15378"/>
        <dbReference type="ChEBI" id="CHEBI:30616"/>
        <dbReference type="ChEBI" id="CHEBI:43474"/>
        <dbReference type="ChEBI" id="CHEBI:456216"/>
        <dbReference type="EC" id="3.6.4.12"/>
    </reaction>
</comment>
<dbReference type="GO" id="GO:0003697">
    <property type="term" value="F:single-stranded DNA binding"/>
    <property type="evidence" value="ECO:0007669"/>
    <property type="project" value="TreeGrafter"/>
</dbReference>
<dbReference type="PANTHER" id="PTHR11630">
    <property type="entry name" value="DNA REPLICATION LICENSING FACTOR MCM FAMILY MEMBER"/>
    <property type="match status" value="1"/>
</dbReference>
<evidence type="ECO:0000313" key="7">
    <source>
        <dbReference type="Proteomes" id="UP000026962"/>
    </source>
</evidence>
<evidence type="ECO:0000256" key="2">
    <source>
        <dbReference type="ARBA" id="ARBA00022840"/>
    </source>
</evidence>
<dbReference type="GO" id="GO:0005524">
    <property type="term" value="F:ATP binding"/>
    <property type="evidence" value="ECO:0007669"/>
    <property type="project" value="UniProtKB-KW"/>
</dbReference>
<dbReference type="HOGENOM" id="CLU_599065_0_0_1"/>
<dbReference type="AlphaFoldDB" id="A0A0E0LUU6"/>
<protein>
    <submittedName>
        <fullName evidence="6">Uncharacterized protein</fullName>
    </submittedName>
</protein>
<keyword evidence="2" id="KW-0067">ATP-binding</keyword>
<evidence type="ECO:0000259" key="4">
    <source>
        <dbReference type="Pfam" id="PF00493"/>
    </source>
</evidence>
<dbReference type="Gene3D" id="3.40.50.300">
    <property type="entry name" value="P-loop containing nucleotide triphosphate hydrolases"/>
    <property type="match status" value="1"/>
</dbReference>
<dbReference type="GO" id="GO:0043138">
    <property type="term" value="F:3'-5' DNA helicase activity"/>
    <property type="evidence" value="ECO:0007669"/>
    <property type="project" value="TreeGrafter"/>
</dbReference>
<keyword evidence="1" id="KW-0547">Nucleotide-binding</keyword>
<dbReference type="Gramene" id="OPUNC08G12890.1">
    <property type="protein sequence ID" value="OPUNC08G12890.1"/>
    <property type="gene ID" value="OPUNC08G12890"/>
</dbReference>
<dbReference type="Gene3D" id="2.40.50.140">
    <property type="entry name" value="Nucleic acid-binding proteins"/>
    <property type="match status" value="1"/>
</dbReference>
<dbReference type="InterPro" id="IPR001208">
    <property type="entry name" value="MCM_dom"/>
</dbReference>
<dbReference type="eggNOG" id="KOG0481">
    <property type="taxonomic scope" value="Eukaryota"/>
</dbReference>
<dbReference type="GO" id="GO:0017116">
    <property type="term" value="F:single-stranded DNA helicase activity"/>
    <property type="evidence" value="ECO:0007669"/>
    <property type="project" value="TreeGrafter"/>
</dbReference>
<reference evidence="6" key="2">
    <citation type="submission" date="2018-05" db="EMBL/GenBank/DDBJ databases">
        <title>OpunRS2 (Oryza punctata Reference Sequence Version 2).</title>
        <authorList>
            <person name="Zhang J."/>
            <person name="Kudrna D."/>
            <person name="Lee S."/>
            <person name="Talag J."/>
            <person name="Welchert J."/>
            <person name="Wing R.A."/>
        </authorList>
    </citation>
    <scope>NUCLEOTIDE SEQUENCE [LARGE SCALE GENOMIC DNA]</scope>
</reference>
<sequence>MGRGPFDPSTDLTRDSTLRKFKVFFRGFTSPTGDFPYQCAPTCSISSSSPVCLFGGCSESLIHHRDHVTVTIDDLNAFDVELSDKIWKLLADYLPLFDMASSEVLVSLWSKVAGETGEMEEPVTGDVQILLSSKENCLSMSLLKNPNLTPLCCKFQADYMSELVKIAGITIAASRVKAKSTLLCKNCRSPCPLDPWIAVPEKSKYVDLQTIKLQENPEDVPTGELPRNMLLSTHRHLVQTIVPGTRLVVLGIYSVYQASAKVLLESNILTLELWVSGTRAVDPYMHTQMEMEFKEFAQRSDAYAKICSMIGPSIYGHSYVKKAITCLLFGGSKNKTVAAAGDLSPSSRAVEDTMMQSSSQYGEEELERSNTTQPRCLTTIFDSVQHGEVVDLGAVETTEQFVELQIYPTYYYSLRTKYVHMAHPILYVWIMAGGGVAGRAAGTLICSGFSCWNWNWN</sequence>
<dbReference type="InterPro" id="IPR031327">
    <property type="entry name" value="MCM"/>
</dbReference>
<dbReference type="InterPro" id="IPR027417">
    <property type="entry name" value="P-loop_NTPase"/>
</dbReference>
<dbReference type="Pfam" id="PF17207">
    <property type="entry name" value="MCM_OB"/>
    <property type="match status" value="1"/>
</dbReference>
<dbReference type="InterPro" id="IPR012340">
    <property type="entry name" value="NA-bd_OB-fold"/>
</dbReference>
<dbReference type="GO" id="GO:0042555">
    <property type="term" value="C:MCM complex"/>
    <property type="evidence" value="ECO:0007669"/>
    <property type="project" value="TreeGrafter"/>
</dbReference>
<evidence type="ECO:0000313" key="6">
    <source>
        <dbReference type="EnsemblPlants" id="OPUNC08G12890.1"/>
    </source>
</evidence>
<evidence type="ECO:0000256" key="1">
    <source>
        <dbReference type="ARBA" id="ARBA00022741"/>
    </source>
</evidence>
<dbReference type="GO" id="GO:0005634">
    <property type="term" value="C:nucleus"/>
    <property type="evidence" value="ECO:0007669"/>
    <property type="project" value="TreeGrafter"/>
</dbReference>
<dbReference type="Pfam" id="PF00493">
    <property type="entry name" value="MCM"/>
    <property type="match status" value="1"/>
</dbReference>
<feature type="domain" description="MCM OB" evidence="5">
    <location>
        <begin position="155"/>
        <end position="256"/>
    </location>
</feature>
<organism evidence="6">
    <name type="scientific">Oryza punctata</name>
    <name type="common">Red rice</name>
    <dbReference type="NCBI Taxonomy" id="4537"/>
    <lineage>
        <taxon>Eukaryota</taxon>
        <taxon>Viridiplantae</taxon>
        <taxon>Streptophyta</taxon>
        <taxon>Embryophyta</taxon>
        <taxon>Tracheophyta</taxon>
        <taxon>Spermatophyta</taxon>
        <taxon>Magnoliopsida</taxon>
        <taxon>Liliopsida</taxon>
        <taxon>Poales</taxon>
        <taxon>Poaceae</taxon>
        <taxon>BOP clade</taxon>
        <taxon>Oryzoideae</taxon>
        <taxon>Oryzeae</taxon>
        <taxon>Oryzinae</taxon>
        <taxon>Oryza</taxon>
    </lineage>
</organism>
<name>A0A0E0LUU6_ORYPU</name>
<dbReference type="GO" id="GO:0006270">
    <property type="term" value="P:DNA replication initiation"/>
    <property type="evidence" value="ECO:0007669"/>
    <property type="project" value="TreeGrafter"/>
</dbReference>
<reference evidence="6" key="1">
    <citation type="submission" date="2015-04" db="UniProtKB">
        <authorList>
            <consortium name="EnsemblPlants"/>
        </authorList>
    </citation>
    <scope>IDENTIFICATION</scope>
</reference>
<dbReference type="SUPFAM" id="SSF50249">
    <property type="entry name" value="Nucleic acid-binding proteins"/>
    <property type="match status" value="1"/>
</dbReference>
<dbReference type="SMART" id="SM00350">
    <property type="entry name" value="MCM"/>
    <property type="match status" value="1"/>
</dbReference>
<keyword evidence="7" id="KW-1185">Reference proteome</keyword>
<dbReference type="PANTHER" id="PTHR11630:SF42">
    <property type="entry name" value="DNA REPLICATION LICENSING FACTOR MCM5"/>
    <property type="match status" value="1"/>
</dbReference>
<feature type="domain" description="MCM C-terminal AAA(+) ATPase" evidence="4">
    <location>
        <begin position="291"/>
        <end position="336"/>
    </location>
</feature>
<dbReference type="InterPro" id="IPR033762">
    <property type="entry name" value="MCM_OB"/>
</dbReference>
<proteinExistence type="predicted"/>
<dbReference type="EnsemblPlants" id="OPUNC08G12890.1">
    <property type="protein sequence ID" value="OPUNC08G12890.1"/>
    <property type="gene ID" value="OPUNC08G12890"/>
</dbReference>
<evidence type="ECO:0000256" key="3">
    <source>
        <dbReference type="ARBA" id="ARBA00047995"/>
    </source>
</evidence>